<dbReference type="AlphaFoldDB" id="A0A8J2L935"/>
<evidence type="ECO:0000256" key="1">
    <source>
        <dbReference type="SAM" id="MobiDB-lite"/>
    </source>
</evidence>
<sequence>PIEGFENPHYRYQIADPIPVGDDDAGEADAAQLDEVVVPPDPPAEDPPANGGGGENIPMGQMPPAAPPRRRSARGEVLLGSRRPITRSMGSGPAANTRSRV</sequence>
<feature type="compositionally biased region" description="Low complexity" evidence="1">
    <location>
        <begin position="28"/>
        <end position="38"/>
    </location>
</feature>
<reference evidence="2" key="1">
    <citation type="submission" date="2021-06" db="EMBL/GenBank/DDBJ databases">
        <authorList>
            <person name="Hodson N. C."/>
            <person name="Mongue J. A."/>
            <person name="Jaron S. K."/>
        </authorList>
    </citation>
    <scope>NUCLEOTIDE SEQUENCE</scope>
</reference>
<feature type="region of interest" description="Disordered" evidence="1">
    <location>
        <begin position="15"/>
        <end position="101"/>
    </location>
</feature>
<feature type="non-terminal residue" evidence="2">
    <location>
        <position position="1"/>
    </location>
</feature>
<dbReference type="EMBL" id="CAJVCH010544001">
    <property type="protein sequence ID" value="CAG7827560.1"/>
    <property type="molecule type" value="Genomic_DNA"/>
</dbReference>
<keyword evidence="3" id="KW-1185">Reference proteome</keyword>
<protein>
    <submittedName>
        <fullName evidence="2">Uncharacterized protein</fullName>
    </submittedName>
</protein>
<accession>A0A8J2L935</accession>
<comment type="caution">
    <text evidence="2">The sequence shown here is derived from an EMBL/GenBank/DDBJ whole genome shotgun (WGS) entry which is preliminary data.</text>
</comment>
<name>A0A8J2L935_9HEXA</name>
<proteinExistence type="predicted"/>
<dbReference type="Proteomes" id="UP000708208">
    <property type="component" value="Unassembled WGS sequence"/>
</dbReference>
<gene>
    <name evidence="2" type="ORF">AFUS01_LOCUS37541</name>
</gene>
<evidence type="ECO:0000313" key="3">
    <source>
        <dbReference type="Proteomes" id="UP000708208"/>
    </source>
</evidence>
<evidence type="ECO:0000313" key="2">
    <source>
        <dbReference type="EMBL" id="CAG7827560.1"/>
    </source>
</evidence>
<organism evidence="2 3">
    <name type="scientific">Allacma fusca</name>
    <dbReference type="NCBI Taxonomy" id="39272"/>
    <lineage>
        <taxon>Eukaryota</taxon>
        <taxon>Metazoa</taxon>
        <taxon>Ecdysozoa</taxon>
        <taxon>Arthropoda</taxon>
        <taxon>Hexapoda</taxon>
        <taxon>Collembola</taxon>
        <taxon>Symphypleona</taxon>
        <taxon>Sminthuridae</taxon>
        <taxon>Allacma</taxon>
    </lineage>
</organism>